<evidence type="ECO:0000313" key="1">
    <source>
        <dbReference type="EMBL" id="KAF4035528.1"/>
    </source>
</evidence>
<keyword evidence="2" id="KW-1185">Reference proteome</keyword>
<protein>
    <submittedName>
        <fullName evidence="1">Uncharacterized protein</fullName>
    </submittedName>
</protein>
<comment type="caution">
    <text evidence="1">The sequence shown here is derived from an EMBL/GenBank/DDBJ whole genome shotgun (WGS) entry which is preliminary data.</text>
</comment>
<sequence>MYLYSQHFGSLFSLFAYFCYQYPRTAATSSSARRYRLRAAVVEPLPKLVASASTAVGSTKVPVAVNVRVITLLGSLLVAAFTGQSGTAVAAAACLSTRPEITPSVAATTSTSGARFSSVWLSAATVSVPAFPAIITASPLASSSNATAPLLIYSSIPATVTASSLSSSGTVTAPSSCPGPTVSCFRHSARHSSPCFDHFPGYSAQL</sequence>
<name>A0A833SLD1_PHYIN</name>
<reference evidence="1" key="1">
    <citation type="submission" date="2020-04" db="EMBL/GenBank/DDBJ databases">
        <title>Hybrid Assembly of Korean Phytophthora infestans isolates.</title>
        <authorList>
            <person name="Prokchorchik M."/>
            <person name="Lee Y."/>
            <person name="Seo J."/>
            <person name="Cho J.-H."/>
            <person name="Park Y.-E."/>
            <person name="Jang D.-C."/>
            <person name="Im J.-S."/>
            <person name="Choi J.-G."/>
            <person name="Park H.-J."/>
            <person name="Lee G.-B."/>
            <person name="Lee Y.-G."/>
            <person name="Hong S.-Y."/>
            <person name="Cho K."/>
            <person name="Sohn K.H."/>
        </authorList>
    </citation>
    <scope>NUCLEOTIDE SEQUENCE</scope>
    <source>
        <strain evidence="1">KR_1_A1</strain>
    </source>
</reference>
<accession>A0A833SLD1</accession>
<dbReference type="AlphaFoldDB" id="A0A833SLD1"/>
<dbReference type="EMBL" id="WSZM01000308">
    <property type="protein sequence ID" value="KAF4035528.1"/>
    <property type="molecule type" value="Genomic_DNA"/>
</dbReference>
<gene>
    <name evidence="1" type="ORF">GN244_ATG12430</name>
</gene>
<evidence type="ECO:0000313" key="2">
    <source>
        <dbReference type="Proteomes" id="UP000602510"/>
    </source>
</evidence>
<dbReference type="Proteomes" id="UP000602510">
    <property type="component" value="Unassembled WGS sequence"/>
</dbReference>
<organism evidence="1 2">
    <name type="scientific">Phytophthora infestans</name>
    <name type="common">Potato late blight agent</name>
    <name type="synonym">Botrytis infestans</name>
    <dbReference type="NCBI Taxonomy" id="4787"/>
    <lineage>
        <taxon>Eukaryota</taxon>
        <taxon>Sar</taxon>
        <taxon>Stramenopiles</taxon>
        <taxon>Oomycota</taxon>
        <taxon>Peronosporomycetes</taxon>
        <taxon>Peronosporales</taxon>
        <taxon>Peronosporaceae</taxon>
        <taxon>Phytophthora</taxon>
    </lineage>
</organism>
<proteinExistence type="predicted"/>